<dbReference type="Pfam" id="PF03092">
    <property type="entry name" value="BT1"/>
    <property type="match status" value="1"/>
</dbReference>
<name>A0A9J6PEA5_9PROT</name>
<keyword evidence="8" id="KW-1185">Reference proteome</keyword>
<dbReference type="EMBL" id="JAMZFT010000002">
    <property type="protein sequence ID" value="MCP1337009.1"/>
    <property type="molecule type" value="Genomic_DNA"/>
</dbReference>
<comment type="subcellular location">
    <subcellularLocation>
        <location evidence="1">Membrane</location>
        <topology evidence="1">Multi-pass membrane protein</topology>
    </subcellularLocation>
</comment>
<feature type="transmembrane region" description="Helical" evidence="6">
    <location>
        <begin position="183"/>
        <end position="203"/>
    </location>
</feature>
<feature type="transmembrane region" description="Helical" evidence="6">
    <location>
        <begin position="364"/>
        <end position="383"/>
    </location>
</feature>
<feature type="transmembrane region" description="Helical" evidence="6">
    <location>
        <begin position="35"/>
        <end position="55"/>
    </location>
</feature>
<keyword evidence="5 6" id="KW-0472">Membrane</keyword>
<comment type="caution">
    <text evidence="7">The sequence shown here is derived from an EMBL/GenBank/DDBJ whole genome shotgun (WGS) entry which is preliminary data.</text>
</comment>
<feature type="transmembrane region" description="Helical" evidence="6">
    <location>
        <begin position="61"/>
        <end position="83"/>
    </location>
</feature>
<evidence type="ECO:0000256" key="6">
    <source>
        <dbReference type="SAM" id="Phobius"/>
    </source>
</evidence>
<proteinExistence type="predicted"/>
<dbReference type="RefSeq" id="WP_269332948.1">
    <property type="nucleotide sequence ID" value="NZ_JAMZFT010000002.1"/>
</dbReference>
<keyword evidence="3 6" id="KW-0812">Transmembrane</keyword>
<dbReference type="PANTHER" id="PTHR31585:SF0">
    <property type="entry name" value="FOLATE-BIOPTERIN TRANSPORTER 1, CHLOROPLASTIC"/>
    <property type="match status" value="1"/>
</dbReference>
<feature type="transmembrane region" description="Helical" evidence="6">
    <location>
        <begin position="518"/>
        <end position="540"/>
    </location>
</feature>
<feature type="transmembrane region" description="Helical" evidence="6">
    <location>
        <begin position="275"/>
        <end position="296"/>
    </location>
</feature>
<dbReference type="InterPro" id="IPR039309">
    <property type="entry name" value="BT1"/>
</dbReference>
<feature type="transmembrane region" description="Helical" evidence="6">
    <location>
        <begin position="95"/>
        <end position="118"/>
    </location>
</feature>
<sequence>MGEVLKTAARGLAAWVDVTFVDLARQMRWSYLPPLMVYVAAGVSGLTAIVGTFFVKDYLGFSAAFLAGLSFWAGIPWALKMPLGHLVDLVWRWKALLVWAGAALIAASVLVMYALIAYTAPMTAIMPAEAWYVIAALLAPTGYVLQDVVADAMTVEAVPVLDAAGNRFSEAEMKAMHTTMQTLGRFAIISGTVAVAAVNITLFQGVAEMAEAEKAAIYADIYLMALAIPVISIAGVTLGALSLRRRARALRAQGVDETRIEAALFAPEEAAKPNWWILGGSAVFVAFTLAMGVGEVPHAQEIIFAGSMAIVLFLIHRLLLELEPALRAPLVGTAIVIFVFRAMPLPGPGQTWFEIDVLGFDQRFLSVLSLITSVLALIGLVVLRPLMAERSIAWIVALLTVAAGVLSLPNIGLYYGVQEWTAAWTGGVVDAHFIALIDTALESPLGQVAMIPMLAWIARNAPEHLKATFFAVMASFTNLALSASALLTRYLNEVFLVTREVRDRATGALEVPADYSELGWLLIAVALIGLAAPLLTIAVVRASRFASTQ</sequence>
<accession>A0A9J6PEA5</accession>
<feature type="transmembrane region" description="Helical" evidence="6">
    <location>
        <begin position="302"/>
        <end position="319"/>
    </location>
</feature>
<feature type="transmembrane region" description="Helical" evidence="6">
    <location>
        <begin position="215"/>
        <end position="241"/>
    </location>
</feature>
<organism evidence="7 8">
    <name type="scientific">Futiania mangrovi</name>
    <dbReference type="NCBI Taxonomy" id="2959716"/>
    <lineage>
        <taxon>Bacteria</taxon>
        <taxon>Pseudomonadati</taxon>
        <taxon>Pseudomonadota</taxon>
        <taxon>Alphaproteobacteria</taxon>
        <taxon>Futianiales</taxon>
        <taxon>Futianiaceae</taxon>
        <taxon>Futiania</taxon>
    </lineage>
</organism>
<evidence type="ECO:0000313" key="8">
    <source>
        <dbReference type="Proteomes" id="UP001055804"/>
    </source>
</evidence>
<reference evidence="7" key="1">
    <citation type="submission" date="2022-06" db="EMBL/GenBank/DDBJ databases">
        <title>Isolation and Genomics of Futiania mangrovii gen. nov., sp. nov., a Rare and Metabolically-versatile member in the Class Alphaproteobacteria.</title>
        <authorList>
            <person name="Liu L."/>
            <person name="Huang W.-C."/>
            <person name="Pan J."/>
            <person name="Li J."/>
            <person name="Huang Y."/>
            <person name="Du H."/>
            <person name="Liu Y."/>
            <person name="Li M."/>
        </authorList>
    </citation>
    <scope>NUCLEOTIDE SEQUENCE</scope>
    <source>
        <strain evidence="7">FT118</strain>
    </source>
</reference>
<evidence type="ECO:0000256" key="3">
    <source>
        <dbReference type="ARBA" id="ARBA00022692"/>
    </source>
</evidence>
<evidence type="ECO:0000256" key="1">
    <source>
        <dbReference type="ARBA" id="ARBA00004141"/>
    </source>
</evidence>
<dbReference type="Proteomes" id="UP001055804">
    <property type="component" value="Unassembled WGS sequence"/>
</dbReference>
<feature type="transmembrane region" description="Helical" evidence="6">
    <location>
        <begin position="433"/>
        <end position="457"/>
    </location>
</feature>
<feature type="transmembrane region" description="Helical" evidence="6">
    <location>
        <begin position="392"/>
        <end position="413"/>
    </location>
</feature>
<keyword evidence="2" id="KW-0813">Transport</keyword>
<dbReference type="AlphaFoldDB" id="A0A9J6PEA5"/>
<feature type="transmembrane region" description="Helical" evidence="6">
    <location>
        <begin position="124"/>
        <end position="145"/>
    </location>
</feature>
<feature type="transmembrane region" description="Helical" evidence="6">
    <location>
        <begin position="469"/>
        <end position="491"/>
    </location>
</feature>
<evidence type="ECO:0008006" key="9">
    <source>
        <dbReference type="Google" id="ProtNLM"/>
    </source>
</evidence>
<feature type="transmembrane region" description="Helical" evidence="6">
    <location>
        <begin position="326"/>
        <end position="344"/>
    </location>
</feature>
<dbReference type="GO" id="GO:0016020">
    <property type="term" value="C:membrane"/>
    <property type="evidence" value="ECO:0007669"/>
    <property type="project" value="UniProtKB-SubCell"/>
</dbReference>
<evidence type="ECO:0000256" key="5">
    <source>
        <dbReference type="ARBA" id="ARBA00023136"/>
    </source>
</evidence>
<dbReference type="PANTHER" id="PTHR31585">
    <property type="entry name" value="FOLATE-BIOPTERIN TRANSPORTER 1, CHLOROPLASTIC"/>
    <property type="match status" value="1"/>
</dbReference>
<evidence type="ECO:0000256" key="2">
    <source>
        <dbReference type="ARBA" id="ARBA00022448"/>
    </source>
</evidence>
<keyword evidence="4 6" id="KW-1133">Transmembrane helix</keyword>
<gene>
    <name evidence="7" type="ORF">NJQ99_11355</name>
</gene>
<protein>
    <recommendedName>
        <fullName evidence="9">BT1 family protein</fullName>
    </recommendedName>
</protein>
<evidence type="ECO:0000256" key="4">
    <source>
        <dbReference type="ARBA" id="ARBA00022989"/>
    </source>
</evidence>
<evidence type="ECO:0000313" key="7">
    <source>
        <dbReference type="EMBL" id="MCP1337009.1"/>
    </source>
</evidence>